<feature type="compositionally biased region" description="Polar residues" evidence="1">
    <location>
        <begin position="667"/>
        <end position="696"/>
    </location>
</feature>
<evidence type="ECO:0000313" key="2">
    <source>
        <dbReference type="EMBL" id="KAL1589217.1"/>
    </source>
</evidence>
<feature type="compositionally biased region" description="Polar residues" evidence="1">
    <location>
        <begin position="579"/>
        <end position="588"/>
    </location>
</feature>
<feature type="compositionally biased region" description="Acidic residues" evidence="1">
    <location>
        <begin position="534"/>
        <end position="546"/>
    </location>
</feature>
<feature type="region of interest" description="Disordered" evidence="1">
    <location>
        <begin position="909"/>
        <end position="1045"/>
    </location>
</feature>
<feature type="compositionally biased region" description="Low complexity" evidence="1">
    <location>
        <begin position="788"/>
        <end position="814"/>
    </location>
</feature>
<keyword evidence="3" id="KW-1185">Reference proteome</keyword>
<dbReference type="RefSeq" id="XP_069232322.1">
    <property type="nucleotide sequence ID" value="XM_069370836.1"/>
</dbReference>
<feature type="compositionally biased region" description="Pro residues" evidence="1">
    <location>
        <begin position="762"/>
        <end position="773"/>
    </location>
</feature>
<dbReference type="AlphaFoldDB" id="A0AB34KYN4"/>
<dbReference type="Proteomes" id="UP000803884">
    <property type="component" value="Unassembled WGS sequence"/>
</dbReference>
<accession>A0AB34KYN4</accession>
<feature type="compositionally biased region" description="Low complexity" evidence="1">
    <location>
        <begin position="923"/>
        <end position="957"/>
    </location>
</feature>
<feature type="compositionally biased region" description="Basic and acidic residues" evidence="1">
    <location>
        <begin position="843"/>
        <end position="865"/>
    </location>
</feature>
<feature type="compositionally biased region" description="Basic and acidic residues" evidence="1">
    <location>
        <begin position="479"/>
        <end position="491"/>
    </location>
</feature>
<organism evidence="2 3">
    <name type="scientific">Cladosporium halotolerans</name>
    <dbReference type="NCBI Taxonomy" id="1052096"/>
    <lineage>
        <taxon>Eukaryota</taxon>
        <taxon>Fungi</taxon>
        <taxon>Dikarya</taxon>
        <taxon>Ascomycota</taxon>
        <taxon>Pezizomycotina</taxon>
        <taxon>Dothideomycetes</taxon>
        <taxon>Dothideomycetidae</taxon>
        <taxon>Cladosporiales</taxon>
        <taxon>Cladosporiaceae</taxon>
        <taxon>Cladosporium</taxon>
    </lineage>
</organism>
<feature type="compositionally biased region" description="Low complexity" evidence="1">
    <location>
        <begin position="877"/>
        <end position="888"/>
    </location>
</feature>
<feature type="compositionally biased region" description="Low complexity" evidence="1">
    <location>
        <begin position="750"/>
        <end position="761"/>
    </location>
</feature>
<dbReference type="GeneID" id="96003674"/>
<protein>
    <recommendedName>
        <fullName evidence="4">Altered inheritance of mitochondria protein 21</fullName>
    </recommendedName>
</protein>
<comment type="caution">
    <text evidence="2">The sequence shown here is derived from an EMBL/GenBank/DDBJ whole genome shotgun (WGS) entry which is preliminary data.</text>
</comment>
<feature type="compositionally biased region" description="Basic and acidic residues" evidence="1">
    <location>
        <begin position="985"/>
        <end position="1002"/>
    </location>
</feature>
<evidence type="ECO:0000256" key="1">
    <source>
        <dbReference type="SAM" id="MobiDB-lite"/>
    </source>
</evidence>
<dbReference type="EMBL" id="JAAQHG020000005">
    <property type="protein sequence ID" value="KAL1589217.1"/>
    <property type="molecule type" value="Genomic_DNA"/>
</dbReference>
<dbReference type="Pfam" id="PF11489">
    <property type="entry name" value="Aim21"/>
    <property type="match status" value="1"/>
</dbReference>
<feature type="region of interest" description="Disordered" evidence="1">
    <location>
        <begin position="1"/>
        <end position="289"/>
    </location>
</feature>
<proteinExistence type="predicted"/>
<gene>
    <name evidence="2" type="ORF">WHR41_02230</name>
</gene>
<evidence type="ECO:0008006" key="4">
    <source>
        <dbReference type="Google" id="ProtNLM"/>
    </source>
</evidence>
<name>A0AB34KYN4_9PEZI</name>
<feature type="compositionally biased region" description="Basic residues" evidence="1">
    <location>
        <begin position="866"/>
        <end position="876"/>
    </location>
</feature>
<reference evidence="2 3" key="1">
    <citation type="journal article" date="2020" name="Microbiol. Resour. Announc.">
        <title>Draft Genome Sequence of a Cladosporium Species Isolated from the Mesophotic Ascidian Didemnum maculosum.</title>
        <authorList>
            <person name="Gioti A."/>
            <person name="Siaperas R."/>
            <person name="Nikolaivits E."/>
            <person name="Le Goff G."/>
            <person name="Ouazzani J."/>
            <person name="Kotoulas G."/>
            <person name="Topakas E."/>
        </authorList>
    </citation>
    <scope>NUCLEOTIDE SEQUENCE [LARGE SCALE GENOMIC DNA]</scope>
    <source>
        <strain evidence="2 3">TM138-S3</strain>
    </source>
</reference>
<feature type="compositionally biased region" description="Polar residues" evidence="1">
    <location>
        <begin position="152"/>
        <end position="161"/>
    </location>
</feature>
<feature type="region of interest" description="Disordered" evidence="1">
    <location>
        <begin position="349"/>
        <end position="888"/>
    </location>
</feature>
<feature type="compositionally biased region" description="Pro residues" evidence="1">
    <location>
        <begin position="1"/>
        <end position="10"/>
    </location>
</feature>
<feature type="compositionally biased region" description="Basic and acidic residues" evidence="1">
    <location>
        <begin position="1026"/>
        <end position="1045"/>
    </location>
</feature>
<evidence type="ECO:0000313" key="3">
    <source>
        <dbReference type="Proteomes" id="UP000803884"/>
    </source>
</evidence>
<dbReference type="InterPro" id="IPR021582">
    <property type="entry name" value="Aim21"/>
</dbReference>
<feature type="compositionally biased region" description="Basic and acidic residues" evidence="1">
    <location>
        <begin position="103"/>
        <end position="121"/>
    </location>
</feature>
<feature type="compositionally biased region" description="Basic and acidic residues" evidence="1">
    <location>
        <begin position="174"/>
        <end position="186"/>
    </location>
</feature>
<sequence length="1045" mass="110893">MSQPVVPPRPQRAQAGPTAVQQNMPQVPPRPIRKLEPSPGRDNTRSPLNEPPTAMSNGKIYGHSNLSASELPARPPSVSSMPTIGQEGAEYASFDTLPPEARIASKGEDKSEEQTQTRHADVPMQQPTASVSAAAAGIGKPRVEDDVHITPADSTTNLSRTVSRDEGNGLSRVSSREPRNLREHSSFNRSSSNVAAGRPGSMYESEGEQGIPEIGLQVPMYPNAGDVQAPSPGPNSTMFPSGIGFFNDGSSRNHHRKRSSRHEFGPPGSYGLHGHPGQEPSDQFEKEWIMKHPEMAAKEGYNAYGGLAPRPSTAMSSKQLNDLVHANSDVGMGASGSGVGTPSQEIGWEASEAYTSRMNSPKPSPVPLSELKKRASSGTQQPVESPLRKASFPHSDTAHLKDDVLDSEDENVIHVDGHKVKRGSKITGGGEKDNKLDLGPDGYNNGFFNEHGDGTPILASDEVEKRPGSAFLQPAVSPEAERSDWLDDASRSRRGSGQPDSRPGSRPGSMHGGPLSRFISQEERPASGLGTPLEEIEEYEPLFPEDDDKKASPSKRFKSRPGLAQHHFPSADVWEDTPASLQFTTSVETPEPPQVAVTSPPGPASSVFETPEQEQRRRQAGPDMTSDSKTFAKPHFKSGVQHELERPGVQRFPSQDIWEDTPESMRLETTVSGPQEPEITSPQEDRPTTTALASSQDDNDARATTGMSQLMRPHIPSRPARSSKLSQDITPEIAPVDPREKEVPDLGALKETSTSPTKTKPPSIPDRPKPTVPARPTRSPKPEDASRALSPEEPQPAAAAAAAKTKPAVPARPANGKFANLKSGFMSDLASRIQLGPGGPPPKAKESDSEAAEEEQKVPLADARKSRAKGPQRRKPAASPSGAAAPAQAAVAFAFSSPVTVFEIDEGDALNVPSAPAPEPEADSSADLNAAEKALEANAASNSEAAAPAPAPAVVGDSADDAHRAAQIGAEGDEPEPKVSAPVQREADEVRGEFEEALRESEQAGVSKGVEEAEAPVAGGVGIGKEMPERERGVDGLEGERVGAD</sequence>